<dbReference type="InterPro" id="IPR011335">
    <property type="entry name" value="Restrct_endonuc-II-like"/>
</dbReference>
<keyword evidence="6" id="KW-1185">Reference proteome</keyword>
<name>A0A1X6XCT1_9MICO</name>
<evidence type="ECO:0000259" key="4">
    <source>
        <dbReference type="Pfam" id="PF12705"/>
    </source>
</evidence>
<keyword evidence="2" id="KW-0347">Helicase</keyword>
<dbReference type="InterPro" id="IPR011604">
    <property type="entry name" value="PDDEXK-like_dom_sf"/>
</dbReference>
<evidence type="ECO:0000313" key="5">
    <source>
        <dbReference type="EMBL" id="SLM97092.1"/>
    </source>
</evidence>
<keyword evidence="5" id="KW-0378">Hydrolase</keyword>
<keyword evidence="5" id="KW-0269">Exonuclease</keyword>
<keyword evidence="2" id="KW-0067">ATP-binding</keyword>
<dbReference type="GO" id="GO:0004527">
    <property type="term" value="F:exonuclease activity"/>
    <property type="evidence" value="ECO:0007669"/>
    <property type="project" value="UniProtKB-KW"/>
</dbReference>
<evidence type="ECO:0000256" key="2">
    <source>
        <dbReference type="ARBA" id="ARBA00022806"/>
    </source>
</evidence>
<dbReference type="EMBL" id="FWFF01000010">
    <property type="protein sequence ID" value="SLM97092.1"/>
    <property type="molecule type" value="Genomic_DNA"/>
</dbReference>
<keyword evidence="3" id="KW-0234">DNA repair</keyword>
<sequence length="270" mass="30390">MAELLALSPSRANDFVQCPLKFRLRTIDKLPEPPSEAAFRGTLVHSVLERLFDASAPERTIERAVDGIAPALEALRAKDPQTVAELFPGPDQIVRLQEQARGLLEAYFALEMPDRLEPEAREEFVSAPMSSGLLLRGFVDRTDRAPGGQVRLVDYKTGKQPKPQYSSEADFQMRFYALVHWLSRRELVHTLQLFYLGSRTTVAKRPTAGDIERTEMEILELWESIARAAEADEWRPRRTPLCGWCHFKPICPAWGGTPPPTPEITAIAGR</sequence>
<dbReference type="Proteomes" id="UP000196581">
    <property type="component" value="Unassembled WGS sequence"/>
</dbReference>
<dbReference type="SUPFAM" id="SSF52980">
    <property type="entry name" value="Restriction endonuclease-like"/>
    <property type="match status" value="1"/>
</dbReference>
<protein>
    <submittedName>
        <fullName evidence="5">RecB family exonuclease</fullName>
    </submittedName>
</protein>
<accession>A0A1X6XCT1</accession>
<keyword evidence="5" id="KW-0540">Nuclease</keyword>
<gene>
    <name evidence="5" type="ORF">FM105_06720</name>
</gene>
<dbReference type="GO" id="GO:0004386">
    <property type="term" value="F:helicase activity"/>
    <property type="evidence" value="ECO:0007669"/>
    <property type="project" value="UniProtKB-KW"/>
</dbReference>
<dbReference type="RefSeq" id="WP_087006549.1">
    <property type="nucleotide sequence ID" value="NZ_FWFF01000010.1"/>
</dbReference>
<dbReference type="Gene3D" id="3.90.320.10">
    <property type="match status" value="1"/>
</dbReference>
<feature type="domain" description="PD-(D/E)XK endonuclease-like" evidence="4">
    <location>
        <begin position="7"/>
        <end position="252"/>
    </location>
</feature>
<evidence type="ECO:0000313" key="6">
    <source>
        <dbReference type="Proteomes" id="UP000196581"/>
    </source>
</evidence>
<keyword evidence="1" id="KW-0227">DNA damage</keyword>
<proteinExistence type="predicted"/>
<dbReference type="InterPro" id="IPR038726">
    <property type="entry name" value="PDDEXK_AddAB-type"/>
</dbReference>
<dbReference type="AlphaFoldDB" id="A0A1X6XCT1"/>
<dbReference type="Pfam" id="PF12705">
    <property type="entry name" value="PDDEXK_1"/>
    <property type="match status" value="1"/>
</dbReference>
<organism evidence="5 6">
    <name type="scientific">Brevibacterium yomogidense</name>
    <dbReference type="NCBI Taxonomy" id="946573"/>
    <lineage>
        <taxon>Bacteria</taxon>
        <taxon>Bacillati</taxon>
        <taxon>Actinomycetota</taxon>
        <taxon>Actinomycetes</taxon>
        <taxon>Micrococcales</taxon>
        <taxon>Brevibacteriaceae</taxon>
        <taxon>Brevibacterium</taxon>
    </lineage>
</organism>
<keyword evidence="2" id="KW-0547">Nucleotide-binding</keyword>
<evidence type="ECO:0000256" key="3">
    <source>
        <dbReference type="ARBA" id="ARBA00023204"/>
    </source>
</evidence>
<dbReference type="GO" id="GO:0006281">
    <property type="term" value="P:DNA repair"/>
    <property type="evidence" value="ECO:0007669"/>
    <property type="project" value="UniProtKB-KW"/>
</dbReference>
<reference evidence="6" key="1">
    <citation type="submission" date="2017-02" db="EMBL/GenBank/DDBJ databases">
        <authorList>
            <person name="Dridi B."/>
        </authorList>
    </citation>
    <scope>NUCLEOTIDE SEQUENCE [LARGE SCALE GENOMIC DNA]</scope>
    <source>
        <strain evidence="6">B Co 03.10</strain>
    </source>
</reference>
<evidence type="ECO:0000256" key="1">
    <source>
        <dbReference type="ARBA" id="ARBA00022763"/>
    </source>
</evidence>